<dbReference type="EMBL" id="QZVS01000081">
    <property type="protein sequence ID" value="RJT88630.1"/>
    <property type="molecule type" value="Genomic_DNA"/>
</dbReference>
<feature type="transmembrane region" description="Helical" evidence="2">
    <location>
        <begin position="234"/>
        <end position="256"/>
    </location>
</feature>
<evidence type="ECO:0000256" key="2">
    <source>
        <dbReference type="SAM" id="Phobius"/>
    </source>
</evidence>
<dbReference type="RefSeq" id="WP_119974526.1">
    <property type="nucleotide sequence ID" value="NZ_JBHSQA010000005.1"/>
</dbReference>
<feature type="transmembrane region" description="Helical" evidence="2">
    <location>
        <begin position="288"/>
        <end position="306"/>
    </location>
</feature>
<comment type="caution">
    <text evidence="3">The sequence shown here is derived from an EMBL/GenBank/DDBJ whole genome shotgun (WGS) entry which is preliminary data.</text>
</comment>
<feature type="transmembrane region" description="Helical" evidence="2">
    <location>
        <begin position="130"/>
        <end position="151"/>
    </location>
</feature>
<evidence type="ECO:0000313" key="3">
    <source>
        <dbReference type="EMBL" id="RJT88630.1"/>
    </source>
</evidence>
<dbReference type="Proteomes" id="UP000272015">
    <property type="component" value="Unassembled WGS sequence"/>
</dbReference>
<dbReference type="OrthoDB" id="5108650at2"/>
<keyword evidence="2" id="KW-1133">Transmembrane helix</keyword>
<gene>
    <name evidence="3" type="ORF">D6T64_09715</name>
</gene>
<feature type="transmembrane region" description="Helical" evidence="2">
    <location>
        <begin position="194"/>
        <end position="213"/>
    </location>
</feature>
<feature type="transmembrane region" description="Helical" evidence="2">
    <location>
        <begin position="49"/>
        <end position="70"/>
    </location>
</feature>
<keyword evidence="2" id="KW-0812">Transmembrane</keyword>
<keyword evidence="2" id="KW-0472">Membrane</keyword>
<sequence length="334" mass="35522">MLWSFVHALQDLLPLEVAVTFGLVFFALSWIRPRRIVSLPQTGQRTAPLVWAAVAGSVLVVTVATATSALAVSTPDASGFDGWWRRPAPLVAATLVVAIAALALRRMPLPAPGERALVPRRRWHTFAPRTLLWISGITVTLLALTALWQIAIATTAPKDGRFLGNVPSYTELPIYMTFNSGYGYLAGAGWPNHLATLVALALSVLVLVAVLQADANRPLFARASAASVRSERELTARLFTLILLGGLITTLGAVWMHTGSSGQALVMLDDPQILVAGGYDTIARPMNLLGYGLQGAGVALLLRLAVDSARAARAAGRSRRGESDPVASAAEPRR</sequence>
<proteinExistence type="predicted"/>
<accession>A0A3A5MER4</accession>
<reference evidence="3 4" key="1">
    <citation type="submission" date="2018-09" db="EMBL/GenBank/DDBJ databases">
        <title>Novel species of Cryobacterium.</title>
        <authorList>
            <person name="Liu Q."/>
            <person name="Xin Y.-H."/>
        </authorList>
    </citation>
    <scope>NUCLEOTIDE SEQUENCE [LARGE SCALE GENOMIC DNA]</scope>
    <source>
        <strain evidence="3 4">Hh39</strain>
    </source>
</reference>
<organism evidence="3 4">
    <name type="scientific">Cryobacterium melibiosiphilum</name>
    <dbReference type="NCBI Taxonomy" id="995039"/>
    <lineage>
        <taxon>Bacteria</taxon>
        <taxon>Bacillati</taxon>
        <taxon>Actinomycetota</taxon>
        <taxon>Actinomycetes</taxon>
        <taxon>Micrococcales</taxon>
        <taxon>Microbacteriaceae</taxon>
        <taxon>Cryobacterium</taxon>
    </lineage>
</organism>
<feature type="transmembrane region" description="Helical" evidence="2">
    <location>
        <begin position="90"/>
        <end position="109"/>
    </location>
</feature>
<feature type="region of interest" description="Disordered" evidence="1">
    <location>
        <begin position="315"/>
        <end position="334"/>
    </location>
</feature>
<name>A0A3A5MER4_9MICO</name>
<evidence type="ECO:0000256" key="1">
    <source>
        <dbReference type="SAM" id="MobiDB-lite"/>
    </source>
</evidence>
<dbReference type="AlphaFoldDB" id="A0A3A5MER4"/>
<feature type="transmembrane region" description="Helical" evidence="2">
    <location>
        <begin position="12"/>
        <end position="28"/>
    </location>
</feature>
<protein>
    <submittedName>
        <fullName evidence="3">Uncharacterized protein</fullName>
    </submittedName>
</protein>
<evidence type="ECO:0000313" key="4">
    <source>
        <dbReference type="Proteomes" id="UP000272015"/>
    </source>
</evidence>
<keyword evidence="4" id="KW-1185">Reference proteome</keyword>